<dbReference type="Proteomes" id="UP000634229">
    <property type="component" value="Unassembled WGS sequence"/>
</dbReference>
<comment type="caution">
    <text evidence="3">The sequence shown here is derived from an EMBL/GenBank/DDBJ whole genome shotgun (WGS) entry which is preliminary data.</text>
</comment>
<keyword evidence="2" id="KW-0812">Transmembrane</keyword>
<evidence type="ECO:0000256" key="1">
    <source>
        <dbReference type="SAM" id="MobiDB-lite"/>
    </source>
</evidence>
<keyword evidence="2" id="KW-1133">Transmembrane helix</keyword>
<dbReference type="EMBL" id="JAERRF010000006">
    <property type="protein sequence ID" value="MBL1097538.1"/>
    <property type="molecule type" value="Genomic_DNA"/>
</dbReference>
<evidence type="ECO:0000313" key="4">
    <source>
        <dbReference type="Proteomes" id="UP000634229"/>
    </source>
</evidence>
<feature type="region of interest" description="Disordered" evidence="1">
    <location>
        <begin position="1"/>
        <end position="74"/>
    </location>
</feature>
<sequence length="213" mass="21309">MDTTTRTDHSTDPVKAGDAPEDAGQKTAEGAPEAVEDRTESPDGDHATDDHHPDHDPAGDDRDDQPAPRAATPGVLPGAAAVVAAGLGFASVSGTWLGTMMQERKQLTGQIAAQSGSAGDQIAALYGTPWHTAALVNGIFALAAVVIAAVVLTRRHPSAPDTSSASAAAPWITAVAWGAVLLGILGLLIAAAMGLDLFTALPTVPSSPGGATG</sequence>
<accession>A0ABS1NBV7</accession>
<evidence type="ECO:0000256" key="2">
    <source>
        <dbReference type="SAM" id="Phobius"/>
    </source>
</evidence>
<evidence type="ECO:0008006" key="5">
    <source>
        <dbReference type="Google" id="ProtNLM"/>
    </source>
</evidence>
<keyword evidence="2" id="KW-0472">Membrane</keyword>
<dbReference type="RefSeq" id="WP_201874926.1">
    <property type="nucleotide sequence ID" value="NZ_JAERRF010000006.1"/>
</dbReference>
<feature type="compositionally biased region" description="Basic and acidic residues" evidence="1">
    <location>
        <begin position="35"/>
        <end position="66"/>
    </location>
</feature>
<feature type="transmembrane region" description="Helical" evidence="2">
    <location>
        <begin position="174"/>
        <end position="195"/>
    </location>
</feature>
<organism evidence="3 4">
    <name type="scientific">Streptomyces coffeae</name>
    <dbReference type="NCBI Taxonomy" id="621382"/>
    <lineage>
        <taxon>Bacteria</taxon>
        <taxon>Bacillati</taxon>
        <taxon>Actinomycetota</taxon>
        <taxon>Actinomycetes</taxon>
        <taxon>Kitasatosporales</taxon>
        <taxon>Streptomycetaceae</taxon>
        <taxon>Streptomyces</taxon>
    </lineage>
</organism>
<proteinExistence type="predicted"/>
<feature type="transmembrane region" description="Helical" evidence="2">
    <location>
        <begin position="134"/>
        <end position="153"/>
    </location>
</feature>
<feature type="compositionally biased region" description="Basic and acidic residues" evidence="1">
    <location>
        <begin position="1"/>
        <end position="12"/>
    </location>
</feature>
<feature type="transmembrane region" description="Helical" evidence="2">
    <location>
        <begin position="75"/>
        <end position="97"/>
    </location>
</feature>
<keyword evidence="4" id="KW-1185">Reference proteome</keyword>
<name>A0ABS1NBV7_9ACTN</name>
<evidence type="ECO:0000313" key="3">
    <source>
        <dbReference type="EMBL" id="MBL1097538.1"/>
    </source>
</evidence>
<reference evidence="3 4" key="1">
    <citation type="submission" date="2021-01" db="EMBL/GenBank/DDBJ databases">
        <title>WGS of actinomycetes isolated from Thailand.</title>
        <authorList>
            <person name="Thawai C."/>
        </authorList>
    </citation>
    <scope>NUCLEOTIDE SEQUENCE [LARGE SCALE GENOMIC DNA]</scope>
    <source>
        <strain evidence="3 4">CA1R205</strain>
    </source>
</reference>
<gene>
    <name evidence="3" type="ORF">JK363_12765</name>
</gene>
<protein>
    <recommendedName>
        <fullName evidence="5">Integral membrane protein</fullName>
    </recommendedName>
</protein>